<gene>
    <name evidence="13" type="ORF">CAL26_06715</name>
</gene>
<evidence type="ECO:0000256" key="1">
    <source>
        <dbReference type="ARBA" id="ARBA00004651"/>
    </source>
</evidence>
<proteinExistence type="predicted"/>
<evidence type="ECO:0000256" key="2">
    <source>
        <dbReference type="ARBA" id="ARBA00022475"/>
    </source>
</evidence>
<feature type="transmembrane region" description="Helical" evidence="11">
    <location>
        <begin position="186"/>
        <end position="207"/>
    </location>
</feature>
<feature type="domain" description="Cytochrome c" evidence="12">
    <location>
        <begin position="414"/>
        <end position="518"/>
    </location>
</feature>
<feature type="compositionally biased region" description="Low complexity" evidence="10">
    <location>
        <begin position="361"/>
        <end position="401"/>
    </location>
</feature>
<dbReference type="InterPro" id="IPR009056">
    <property type="entry name" value="Cyt_c-like_dom"/>
</dbReference>
<dbReference type="InterPro" id="IPR019108">
    <property type="entry name" value="Caa3_assmbl_CtaG-rel"/>
</dbReference>
<evidence type="ECO:0000256" key="7">
    <source>
        <dbReference type="ARBA" id="ARBA00023004"/>
    </source>
</evidence>
<feature type="transmembrane region" description="Helical" evidence="11">
    <location>
        <begin position="145"/>
        <end position="165"/>
    </location>
</feature>
<dbReference type="RefSeq" id="WP_094846176.1">
    <property type="nucleotide sequence ID" value="NZ_NEVJ01000002.1"/>
</dbReference>
<feature type="domain" description="Cytochrome c" evidence="12">
    <location>
        <begin position="561"/>
        <end position="674"/>
    </location>
</feature>
<accession>A0A261RDR5</accession>
<evidence type="ECO:0000256" key="9">
    <source>
        <dbReference type="PROSITE-ProRule" id="PRU00433"/>
    </source>
</evidence>
<evidence type="ECO:0000256" key="3">
    <source>
        <dbReference type="ARBA" id="ARBA00022617"/>
    </source>
</evidence>
<feature type="transmembrane region" description="Helical" evidence="11">
    <location>
        <begin position="222"/>
        <end position="241"/>
    </location>
</feature>
<comment type="subcellular location">
    <subcellularLocation>
        <location evidence="1">Cell membrane</location>
        <topology evidence="1">Multi-pass membrane protein</topology>
    </subcellularLocation>
</comment>
<keyword evidence="7 9" id="KW-0408">Iron</keyword>
<evidence type="ECO:0000256" key="5">
    <source>
        <dbReference type="ARBA" id="ARBA00022723"/>
    </source>
</evidence>
<evidence type="ECO:0000256" key="6">
    <source>
        <dbReference type="ARBA" id="ARBA00022989"/>
    </source>
</evidence>
<keyword evidence="14" id="KW-1185">Reference proteome</keyword>
<dbReference type="InterPro" id="IPR051459">
    <property type="entry name" value="Cytochrome_c-type_DH"/>
</dbReference>
<name>A0A261RDR5_9BORD</name>
<dbReference type="Pfam" id="PF00034">
    <property type="entry name" value="Cytochrom_C"/>
    <property type="match status" value="2"/>
</dbReference>
<feature type="transmembrane region" description="Helical" evidence="11">
    <location>
        <begin position="109"/>
        <end position="125"/>
    </location>
</feature>
<dbReference type="Pfam" id="PF09678">
    <property type="entry name" value="Caa3_CtaG"/>
    <property type="match status" value="1"/>
</dbReference>
<dbReference type="Proteomes" id="UP000216857">
    <property type="component" value="Unassembled WGS sequence"/>
</dbReference>
<evidence type="ECO:0000259" key="12">
    <source>
        <dbReference type="PROSITE" id="PS51007"/>
    </source>
</evidence>
<evidence type="ECO:0000313" key="14">
    <source>
        <dbReference type="Proteomes" id="UP000216857"/>
    </source>
</evidence>
<dbReference type="PROSITE" id="PS51007">
    <property type="entry name" value="CYTC"/>
    <property type="match status" value="3"/>
</dbReference>
<sequence length="813" mass="87099">MENALPPRAPRRLALVPLLARVTRVARVAGTTRLAPTGLLALLPAMASAHVATVDGNGQPALYTAPEPWVVGLLLLSLLLYLAGYLRLRARRAHDPEPNEGDQARFRQLLAFLGGWLALCVALVSPLDTLSSLMFSAHMVQHEMLMIVAAPLLVIGRPLAVWLWAFPHAWRRPVAHAWRWRPLLSVWHLLTGALVAWLLHAAALWLWHVPRFFQAALADPTIHAWQHASFLASALLFWWPIFGMPRRAAPGGYAMLALFTTMVHTGALGALLTLAPGLWYPAYIEPAAALGIDPLRDQQLGGLVMWVPGGLAYLIGGLYVAWRWLEQPVVSVLGGMLLAAGAALAAMAIAGAPRADAAQPEAAPAAPAADAAPAANAAPAETATAAAPAGQAAQASQAAPGSHGTSTPSADDALLIARGRYVASAGDCMGCHTNPKGGAPYAGGRELWSPFGTIIATNITPDPSHGIGGYSYEEFSRVLRKGIARGDKPLYPAMPYASFARMTEDDMRALYAYVMHGIPPVDQSPPPTKLPFPFNQRWMLRGWQAFFVPSATYQPRPEQDQQWNRGAYLVQALGHCGACHTPRGPAFQERGDDESSRHFLTGSVNDHWFAPNLNSGMGSGLGRISVDELAEFMKTGHANGNMAYGSMVETIESSLQHLNDQDLRAIAVYLKSLPPNADAGRYIPDRADVKEATADQGNRTLDTLSVGASVYSSFCAQCHQADGRGVPGVYPRLAGNPSLLARDRTSLMRIVMEGGHSAATAHGPPSQHMPPFDTILTDAQIAQVLTYVRSSWGNDAPPVSGTEVGQLRQALKK</sequence>
<dbReference type="PANTHER" id="PTHR35008">
    <property type="entry name" value="BLL4482 PROTEIN-RELATED"/>
    <property type="match status" value="1"/>
</dbReference>
<dbReference type="PANTHER" id="PTHR35008:SF8">
    <property type="entry name" value="ALCOHOL DEHYDROGENASE CYTOCHROME C SUBUNIT"/>
    <property type="match status" value="1"/>
</dbReference>
<evidence type="ECO:0000256" key="11">
    <source>
        <dbReference type="SAM" id="Phobius"/>
    </source>
</evidence>
<evidence type="ECO:0000256" key="10">
    <source>
        <dbReference type="SAM" id="MobiDB-lite"/>
    </source>
</evidence>
<dbReference type="SUPFAM" id="SSF46626">
    <property type="entry name" value="Cytochrome c"/>
    <property type="match status" value="3"/>
</dbReference>
<dbReference type="OrthoDB" id="9809720at2"/>
<dbReference type="AlphaFoldDB" id="A0A261RDR5"/>
<evidence type="ECO:0000256" key="4">
    <source>
        <dbReference type="ARBA" id="ARBA00022692"/>
    </source>
</evidence>
<dbReference type="GO" id="GO:0009055">
    <property type="term" value="F:electron transfer activity"/>
    <property type="evidence" value="ECO:0007669"/>
    <property type="project" value="InterPro"/>
</dbReference>
<reference evidence="13" key="1">
    <citation type="submission" date="2017-05" db="EMBL/GenBank/DDBJ databases">
        <title>Complete and WGS of Bordetella genogroups.</title>
        <authorList>
            <person name="Spilker T."/>
            <person name="Lipuma J."/>
        </authorList>
    </citation>
    <scope>NUCLEOTIDE SEQUENCE</scope>
    <source>
        <strain evidence="13">AU21707</strain>
    </source>
</reference>
<feature type="domain" description="Cytochrome c" evidence="12">
    <location>
        <begin position="702"/>
        <end position="792"/>
    </location>
</feature>
<comment type="caution">
    <text evidence="13">The sequence shown here is derived from an EMBL/GenBank/DDBJ whole genome shotgun (WGS) entry which is preliminary data.</text>
</comment>
<evidence type="ECO:0000256" key="8">
    <source>
        <dbReference type="ARBA" id="ARBA00023136"/>
    </source>
</evidence>
<dbReference type="Gene3D" id="1.10.760.10">
    <property type="entry name" value="Cytochrome c-like domain"/>
    <property type="match status" value="3"/>
</dbReference>
<dbReference type="EMBL" id="NEVJ01000002">
    <property type="protein sequence ID" value="OZI23166.1"/>
    <property type="molecule type" value="Genomic_DNA"/>
</dbReference>
<feature type="transmembrane region" description="Helical" evidence="11">
    <location>
        <begin position="253"/>
        <end position="280"/>
    </location>
</feature>
<keyword evidence="6 11" id="KW-1133">Transmembrane helix</keyword>
<keyword evidence="2" id="KW-1003">Cell membrane</keyword>
<dbReference type="GO" id="GO:0005886">
    <property type="term" value="C:plasma membrane"/>
    <property type="evidence" value="ECO:0007669"/>
    <property type="project" value="UniProtKB-SubCell"/>
</dbReference>
<keyword evidence="3 9" id="KW-0349">Heme</keyword>
<dbReference type="InterPro" id="IPR036909">
    <property type="entry name" value="Cyt_c-like_dom_sf"/>
</dbReference>
<protein>
    <recommendedName>
        <fullName evidence="12">Cytochrome c domain-containing protein</fullName>
    </recommendedName>
</protein>
<evidence type="ECO:0000313" key="13">
    <source>
        <dbReference type="EMBL" id="OZI23166.1"/>
    </source>
</evidence>
<feature type="transmembrane region" description="Helical" evidence="11">
    <location>
        <begin position="329"/>
        <end position="350"/>
    </location>
</feature>
<feature type="transmembrane region" description="Helical" evidence="11">
    <location>
        <begin position="300"/>
        <end position="322"/>
    </location>
</feature>
<feature type="transmembrane region" description="Helical" evidence="11">
    <location>
        <begin position="69"/>
        <end position="88"/>
    </location>
</feature>
<keyword evidence="4 11" id="KW-0812">Transmembrane</keyword>
<keyword evidence="5 9" id="KW-0479">Metal-binding</keyword>
<keyword evidence="8 11" id="KW-0472">Membrane</keyword>
<dbReference type="GO" id="GO:0046872">
    <property type="term" value="F:metal ion binding"/>
    <property type="evidence" value="ECO:0007669"/>
    <property type="project" value="UniProtKB-KW"/>
</dbReference>
<organism evidence="13 14">
    <name type="scientific">Bordetella genomosp. 9</name>
    <dbReference type="NCBI Taxonomy" id="1416803"/>
    <lineage>
        <taxon>Bacteria</taxon>
        <taxon>Pseudomonadati</taxon>
        <taxon>Pseudomonadota</taxon>
        <taxon>Betaproteobacteria</taxon>
        <taxon>Burkholderiales</taxon>
        <taxon>Alcaligenaceae</taxon>
        <taxon>Bordetella</taxon>
    </lineage>
</organism>
<feature type="region of interest" description="Disordered" evidence="10">
    <location>
        <begin position="361"/>
        <end position="409"/>
    </location>
</feature>
<dbReference type="GO" id="GO:0020037">
    <property type="term" value="F:heme binding"/>
    <property type="evidence" value="ECO:0007669"/>
    <property type="project" value="InterPro"/>
</dbReference>